<accession>V9DJ07</accession>
<keyword evidence="1" id="KW-0812">Transmembrane</keyword>
<dbReference type="GeneID" id="19981598"/>
<reference evidence="2 3" key="1">
    <citation type="submission" date="2013-03" db="EMBL/GenBank/DDBJ databases">
        <title>The Genome Sequence of Cladophialophora carrionii CBS 160.54.</title>
        <authorList>
            <consortium name="The Broad Institute Genomics Platform"/>
            <person name="Cuomo C."/>
            <person name="de Hoog S."/>
            <person name="Gorbushina A."/>
            <person name="Walker B."/>
            <person name="Young S.K."/>
            <person name="Zeng Q."/>
            <person name="Gargeya S."/>
            <person name="Fitzgerald M."/>
            <person name="Haas B."/>
            <person name="Abouelleil A."/>
            <person name="Allen A.W."/>
            <person name="Alvarado L."/>
            <person name="Arachchi H.M."/>
            <person name="Berlin A.M."/>
            <person name="Chapman S.B."/>
            <person name="Gainer-Dewar J."/>
            <person name="Goldberg J."/>
            <person name="Griggs A."/>
            <person name="Gujja S."/>
            <person name="Hansen M."/>
            <person name="Howarth C."/>
            <person name="Imamovic A."/>
            <person name="Ireland A."/>
            <person name="Larimer J."/>
            <person name="McCowan C."/>
            <person name="Murphy C."/>
            <person name="Pearson M."/>
            <person name="Poon T.W."/>
            <person name="Priest M."/>
            <person name="Roberts A."/>
            <person name="Saif S."/>
            <person name="Shea T."/>
            <person name="Sisk P."/>
            <person name="Sykes S."/>
            <person name="Wortman J."/>
            <person name="Nusbaum C."/>
            <person name="Birren B."/>
        </authorList>
    </citation>
    <scope>NUCLEOTIDE SEQUENCE [LARGE SCALE GENOMIC DNA]</scope>
    <source>
        <strain evidence="2 3">CBS 160.54</strain>
    </source>
</reference>
<dbReference type="EMBL" id="KB822703">
    <property type="protein sequence ID" value="ETI26328.1"/>
    <property type="molecule type" value="Genomic_DNA"/>
</dbReference>
<evidence type="ECO:0000256" key="1">
    <source>
        <dbReference type="SAM" id="Phobius"/>
    </source>
</evidence>
<dbReference type="VEuPathDB" id="FungiDB:G647_03105"/>
<keyword evidence="1" id="KW-1133">Transmembrane helix</keyword>
<evidence type="ECO:0000313" key="2">
    <source>
        <dbReference type="EMBL" id="ETI26328.1"/>
    </source>
</evidence>
<evidence type="ECO:0000313" key="3">
    <source>
        <dbReference type="Proteomes" id="UP000030678"/>
    </source>
</evidence>
<sequence>MDVSADMKQLDRCASNRLFDKMRALSAISSFATTVMLFCFFKATYAFGTANVWQWCKNSDVYCATVKGCGPGTAPGQCPGVHWDKLEHGHNITVDFDGNPCTRDPTASPIRVTQLEWTWEQGQGKVYYDVSNVAGTPFVDEGFMLHSVDAKDPGKILNRCFDAWCDKNDVSCNQVYEVWNDAEQAMRACYDGAILGLQLCL</sequence>
<name>V9DJ07_9EURO</name>
<dbReference type="Proteomes" id="UP000030678">
    <property type="component" value="Unassembled WGS sequence"/>
</dbReference>
<organism evidence="2 3">
    <name type="scientific">Cladophialophora carrionii CBS 160.54</name>
    <dbReference type="NCBI Taxonomy" id="1279043"/>
    <lineage>
        <taxon>Eukaryota</taxon>
        <taxon>Fungi</taxon>
        <taxon>Dikarya</taxon>
        <taxon>Ascomycota</taxon>
        <taxon>Pezizomycotina</taxon>
        <taxon>Eurotiomycetes</taxon>
        <taxon>Chaetothyriomycetidae</taxon>
        <taxon>Chaetothyriales</taxon>
        <taxon>Herpotrichiellaceae</taxon>
        <taxon>Cladophialophora</taxon>
    </lineage>
</organism>
<gene>
    <name evidence="2" type="ORF">G647_03105</name>
</gene>
<feature type="transmembrane region" description="Helical" evidence="1">
    <location>
        <begin position="24"/>
        <end position="47"/>
    </location>
</feature>
<dbReference type="Pfam" id="PF04681">
    <property type="entry name" value="Bys1"/>
    <property type="match status" value="1"/>
</dbReference>
<protein>
    <submittedName>
        <fullName evidence="2">Uncharacterized protein</fullName>
    </submittedName>
</protein>
<dbReference type="OrthoDB" id="5144514at2759"/>
<proteinExistence type="predicted"/>
<keyword evidence="1" id="KW-0472">Membrane</keyword>
<dbReference type="InterPro" id="IPR006771">
    <property type="entry name" value="CetA-like"/>
</dbReference>
<dbReference type="AlphaFoldDB" id="V9DJ07"/>
<dbReference type="RefSeq" id="XP_008725673.1">
    <property type="nucleotide sequence ID" value="XM_008727451.1"/>
</dbReference>
<dbReference type="HOGENOM" id="CLU_1441076_0_0_1"/>